<keyword evidence="1" id="KW-0732">Signal</keyword>
<evidence type="ECO:0000313" key="3">
    <source>
        <dbReference type="Proteomes" id="UP000248259"/>
    </source>
</evidence>
<reference evidence="2 3" key="1">
    <citation type="submission" date="2018-06" db="EMBL/GenBank/DDBJ databases">
        <title>Azoarcus communis strain SWub3 genome.</title>
        <authorList>
            <person name="Zorraquino Salvo V."/>
            <person name="Toubiana D."/>
            <person name="Blumwald E."/>
        </authorList>
    </citation>
    <scope>NUCLEOTIDE SEQUENCE [LARGE SCALE GENOMIC DNA]</scope>
    <source>
        <strain evidence="2 3">SWub3</strain>
    </source>
</reference>
<feature type="signal peptide" evidence="1">
    <location>
        <begin position="1"/>
        <end position="21"/>
    </location>
</feature>
<gene>
    <name evidence="2" type="ORF">DNK49_15165</name>
</gene>
<sequence length="105" mass="11667">MKTWNLASSAALLLASFPVMANPFPDADLKAAHENHEKMCIACHARKYGGEGGSDIYTRVDRRVSSPSALSQQLTACTTMLNLDLFPEDENNLAGYLNKHFYKFK</sequence>
<dbReference type="GO" id="GO:0020037">
    <property type="term" value="F:heme binding"/>
    <property type="evidence" value="ECO:0007669"/>
    <property type="project" value="InterPro"/>
</dbReference>
<feature type="chain" id="PRO_5016368214" evidence="1">
    <location>
        <begin position="22"/>
        <end position="105"/>
    </location>
</feature>
<dbReference type="Proteomes" id="UP000248259">
    <property type="component" value="Unassembled WGS sequence"/>
</dbReference>
<dbReference type="EMBL" id="QKOE01000011">
    <property type="protein sequence ID" value="PZA15802.1"/>
    <property type="molecule type" value="Genomic_DNA"/>
</dbReference>
<evidence type="ECO:0000256" key="1">
    <source>
        <dbReference type="SAM" id="SignalP"/>
    </source>
</evidence>
<evidence type="ECO:0000313" key="2">
    <source>
        <dbReference type="EMBL" id="PZA15802.1"/>
    </source>
</evidence>
<keyword evidence="3" id="KW-1185">Reference proteome</keyword>
<comment type="caution">
    <text evidence="2">The sequence shown here is derived from an EMBL/GenBank/DDBJ whole genome shotgun (WGS) entry which is preliminary data.</text>
</comment>
<name>A0A323US06_9RHOO</name>
<dbReference type="SUPFAM" id="SSF46626">
    <property type="entry name" value="Cytochrome c"/>
    <property type="match status" value="1"/>
</dbReference>
<dbReference type="OrthoDB" id="9796294at2"/>
<dbReference type="AlphaFoldDB" id="A0A323US06"/>
<accession>A0A323US06</accession>
<protein>
    <submittedName>
        <fullName evidence="2">Cytochrome c</fullName>
    </submittedName>
</protein>
<proteinExistence type="predicted"/>
<dbReference type="InterPro" id="IPR036909">
    <property type="entry name" value="Cyt_c-like_dom_sf"/>
</dbReference>
<organism evidence="2 3">
    <name type="scientific">Parazoarcus communis SWub3 = DSM 12120</name>
    <dbReference type="NCBI Taxonomy" id="1121029"/>
    <lineage>
        <taxon>Bacteria</taxon>
        <taxon>Pseudomonadati</taxon>
        <taxon>Pseudomonadota</taxon>
        <taxon>Betaproteobacteria</taxon>
        <taxon>Rhodocyclales</taxon>
        <taxon>Zoogloeaceae</taxon>
        <taxon>Parazoarcus</taxon>
    </lineage>
</organism>
<dbReference type="RefSeq" id="WP_110526304.1">
    <property type="nucleotide sequence ID" value="NZ_QKOE01000011.1"/>
</dbReference>
<dbReference type="GO" id="GO:0009055">
    <property type="term" value="F:electron transfer activity"/>
    <property type="evidence" value="ECO:0007669"/>
    <property type="project" value="InterPro"/>
</dbReference>